<reference evidence="1 2" key="1">
    <citation type="submission" date="2021-04" db="EMBL/GenBank/DDBJ databases">
        <authorList>
            <person name="Rodrigo-Torres L."/>
            <person name="Arahal R. D."/>
            <person name="Lucena T."/>
        </authorList>
    </citation>
    <scope>NUCLEOTIDE SEQUENCE [LARGE SCALE GENOMIC DNA]</scope>
    <source>
        <strain evidence="1 2">CECT 9623</strain>
    </source>
</reference>
<gene>
    <name evidence="1" type="ORF">DYBT9623_01741</name>
</gene>
<proteinExistence type="predicted"/>
<evidence type="ECO:0000313" key="1">
    <source>
        <dbReference type="EMBL" id="CAG5069007.1"/>
    </source>
</evidence>
<accession>A0ABM8UNM8</accession>
<sequence>MINTMQQTFQINPANINAQVIENILATAKAKFGSRTFRLIIDDEPIAAPVDQKELYKKTLELRELFKDVSVPPNLNLSDLANEMLGE</sequence>
<name>A0ABM8UNM8_9BACT</name>
<comment type="caution">
    <text evidence="1">The sequence shown here is derived from an EMBL/GenBank/DDBJ whole genome shotgun (WGS) entry which is preliminary data.</text>
</comment>
<evidence type="ECO:0000313" key="2">
    <source>
        <dbReference type="Proteomes" id="UP000679725"/>
    </source>
</evidence>
<protein>
    <submittedName>
        <fullName evidence="1">Uncharacterized protein</fullName>
    </submittedName>
</protein>
<keyword evidence="2" id="KW-1185">Reference proteome</keyword>
<dbReference type="Proteomes" id="UP000679725">
    <property type="component" value="Unassembled WGS sequence"/>
</dbReference>
<dbReference type="EMBL" id="CAJRAU010000002">
    <property type="protein sequence ID" value="CAG5069007.1"/>
    <property type="molecule type" value="Genomic_DNA"/>
</dbReference>
<organism evidence="1 2">
    <name type="scientific">Dyadobacter linearis</name>
    <dbReference type="NCBI Taxonomy" id="2823330"/>
    <lineage>
        <taxon>Bacteria</taxon>
        <taxon>Pseudomonadati</taxon>
        <taxon>Bacteroidota</taxon>
        <taxon>Cytophagia</taxon>
        <taxon>Cytophagales</taxon>
        <taxon>Spirosomataceae</taxon>
        <taxon>Dyadobacter</taxon>
    </lineage>
</organism>